<dbReference type="Pfam" id="PF00582">
    <property type="entry name" value="Usp"/>
    <property type="match status" value="2"/>
</dbReference>
<dbReference type="InterPro" id="IPR006016">
    <property type="entry name" value="UspA"/>
</dbReference>
<dbReference type="PANTHER" id="PTHR46268">
    <property type="entry name" value="STRESS RESPONSE PROTEIN NHAX"/>
    <property type="match status" value="1"/>
</dbReference>
<evidence type="ECO:0000313" key="6">
    <source>
        <dbReference type="Proteomes" id="UP000465609"/>
    </source>
</evidence>
<name>A0ABN5YMP8_9MYCO</name>
<evidence type="ECO:0000313" key="5">
    <source>
        <dbReference type="EMBL" id="BBX83005.1"/>
    </source>
</evidence>
<proteinExistence type="inferred from homology"/>
<protein>
    <recommendedName>
        <fullName evidence="4">UspA domain-containing protein</fullName>
    </recommendedName>
</protein>
<evidence type="ECO:0000256" key="2">
    <source>
        <dbReference type="ARBA" id="ARBA00022741"/>
    </source>
</evidence>
<keyword evidence="2" id="KW-0547">Nucleotide-binding</keyword>
<evidence type="ECO:0000259" key="4">
    <source>
        <dbReference type="Pfam" id="PF00582"/>
    </source>
</evidence>
<dbReference type="EMBL" id="AP022577">
    <property type="protein sequence ID" value="BBX83005.1"/>
    <property type="molecule type" value="Genomic_DNA"/>
</dbReference>
<accession>A0ABN5YMP8</accession>
<sequence>MTELSPRPYILVGIDGSRSSLDALTWAVHEAQGRNLPLRLVHAVDYGNFVMGFNPAPSESFFKYVETAGQKFLDEARADVQAMDLDVEVSLHNVAGRPADVLLEQSKDAILTVVGSTGLNGLTGLLAGSVALTLTAHGHSPVVVVRSPGAHAGGPVVVGVSGAPDSEDAIGWAFEEASLRGANLVAVLVSSYVPAYFDYVEPTWEELPGPAREDQQAMLLAERLAGWQEKFPDVAVRRVVAAGHPGHVLLDYAQRAQLVVTGTRGHGNLTGWFLGSTSHRLIQHASCPVLVARPHARESSS</sequence>
<dbReference type="PANTHER" id="PTHR46268:SF27">
    <property type="entry name" value="UNIVERSAL STRESS PROTEIN RV2623"/>
    <property type="match status" value="1"/>
</dbReference>
<gene>
    <name evidence="5" type="ORF">MAUB_08780</name>
</gene>
<dbReference type="SUPFAM" id="SSF52402">
    <property type="entry name" value="Adenine nucleotide alpha hydrolases-like"/>
    <property type="match status" value="2"/>
</dbReference>
<feature type="domain" description="UspA" evidence="4">
    <location>
        <begin position="155"/>
        <end position="293"/>
    </location>
</feature>
<reference evidence="5 6" key="1">
    <citation type="journal article" date="2019" name="Emerg. Microbes Infect.">
        <title>Comprehensive subspecies identification of 175 nontuberculous mycobacteria species based on 7547 genomic profiles.</title>
        <authorList>
            <person name="Matsumoto Y."/>
            <person name="Kinjo T."/>
            <person name="Motooka D."/>
            <person name="Nabeya D."/>
            <person name="Jung N."/>
            <person name="Uechi K."/>
            <person name="Horii T."/>
            <person name="Iida T."/>
            <person name="Fujita J."/>
            <person name="Nakamura S."/>
        </authorList>
    </citation>
    <scope>NUCLEOTIDE SEQUENCE [LARGE SCALE GENOMIC DNA]</scope>
    <source>
        <strain evidence="5 6">JCM 15296</strain>
    </source>
</reference>
<dbReference type="InterPro" id="IPR014729">
    <property type="entry name" value="Rossmann-like_a/b/a_fold"/>
</dbReference>
<evidence type="ECO:0000256" key="3">
    <source>
        <dbReference type="ARBA" id="ARBA00022840"/>
    </source>
</evidence>
<organism evidence="5 6">
    <name type="scientific">Mycolicibacterium aubagnense</name>
    <dbReference type="NCBI Taxonomy" id="319707"/>
    <lineage>
        <taxon>Bacteria</taxon>
        <taxon>Bacillati</taxon>
        <taxon>Actinomycetota</taxon>
        <taxon>Actinomycetes</taxon>
        <taxon>Mycobacteriales</taxon>
        <taxon>Mycobacteriaceae</taxon>
        <taxon>Mycolicibacterium</taxon>
    </lineage>
</organism>
<dbReference type="PRINTS" id="PR01438">
    <property type="entry name" value="UNVRSLSTRESS"/>
</dbReference>
<keyword evidence="3" id="KW-0067">ATP-binding</keyword>
<comment type="similarity">
    <text evidence="1">Belongs to the universal stress protein A family.</text>
</comment>
<dbReference type="RefSeq" id="WP_163910971.1">
    <property type="nucleotide sequence ID" value="NZ_AP022577.1"/>
</dbReference>
<dbReference type="Gene3D" id="3.40.50.620">
    <property type="entry name" value="HUPs"/>
    <property type="match status" value="2"/>
</dbReference>
<feature type="domain" description="UspA" evidence="4">
    <location>
        <begin position="10"/>
        <end position="146"/>
    </location>
</feature>
<dbReference type="InterPro" id="IPR006015">
    <property type="entry name" value="Universal_stress_UspA"/>
</dbReference>
<keyword evidence="6" id="KW-1185">Reference proteome</keyword>
<evidence type="ECO:0000256" key="1">
    <source>
        <dbReference type="ARBA" id="ARBA00008791"/>
    </source>
</evidence>
<dbReference type="Proteomes" id="UP000465609">
    <property type="component" value="Chromosome"/>
</dbReference>